<reference evidence="1" key="1">
    <citation type="submission" date="2020-11" db="EMBL/GenBank/DDBJ databases">
        <title>Carbohydrate-dependent, anaerobic sulfur respiration: A novel catabolism in halophilic archaea.</title>
        <authorList>
            <person name="Sorokin D.Y."/>
            <person name="Messina E."/>
            <person name="Smedile F."/>
            <person name="La Cono V."/>
            <person name="Hallsworth J.E."/>
            <person name="Yakimov M.M."/>
        </authorList>
    </citation>
    <scope>NUCLEOTIDE SEQUENCE</scope>
    <source>
        <strain evidence="1">HSR12-1</strain>
    </source>
</reference>
<protein>
    <submittedName>
        <fullName evidence="1">Uncharacterized protein</fullName>
    </submittedName>
</protein>
<accession>A0A897N2S6</accession>
<dbReference type="RefSeq" id="WP_229113280.1">
    <property type="nucleotide sequence ID" value="NZ_CP064787.1"/>
</dbReference>
<organism evidence="1 2">
    <name type="scientific">Halapricum desulfuricans</name>
    <dbReference type="NCBI Taxonomy" id="2841257"/>
    <lineage>
        <taxon>Archaea</taxon>
        <taxon>Methanobacteriati</taxon>
        <taxon>Methanobacteriota</taxon>
        <taxon>Stenosarchaea group</taxon>
        <taxon>Halobacteria</taxon>
        <taxon>Halobacteriales</taxon>
        <taxon>Haloarculaceae</taxon>
        <taxon>Halapricum</taxon>
    </lineage>
</organism>
<dbReference type="AlphaFoldDB" id="A0A897N2S6"/>
<dbReference type="EMBL" id="CP064787">
    <property type="protein sequence ID" value="QSG06791.1"/>
    <property type="molecule type" value="Genomic_DNA"/>
</dbReference>
<name>A0A897N2S6_9EURY</name>
<evidence type="ECO:0000313" key="1">
    <source>
        <dbReference type="EMBL" id="QSG06791.1"/>
    </source>
</evidence>
<evidence type="ECO:0000313" key="2">
    <source>
        <dbReference type="Proteomes" id="UP000663525"/>
    </source>
</evidence>
<sequence>MADRIASDHEAVQTHRITLGTAGRTSRPELELPESIDASDGDVVRLTLDGRACYALVEAGLDGTARLRGAFENARLAREGDGENRLLEWIDDSGVKPGRSLLLDVLSTGYHYGLREPGQRVVYTVLEPPKGSLSDIADSIG</sequence>
<dbReference type="InterPro" id="IPR055536">
    <property type="entry name" value="DUF7112"/>
</dbReference>
<dbReference type="Pfam" id="PF23424">
    <property type="entry name" value="DUF7112"/>
    <property type="match status" value="1"/>
</dbReference>
<proteinExistence type="predicted"/>
<dbReference type="Proteomes" id="UP000663525">
    <property type="component" value="Chromosome"/>
</dbReference>
<gene>
    <name evidence="1" type="ORF">HSR121_2470</name>
</gene>
<dbReference type="GeneID" id="68856021"/>